<feature type="compositionally biased region" description="Polar residues" evidence="2">
    <location>
        <begin position="230"/>
        <end position="245"/>
    </location>
</feature>
<feature type="compositionally biased region" description="Basic and acidic residues" evidence="2">
    <location>
        <begin position="1171"/>
        <end position="1189"/>
    </location>
</feature>
<feature type="compositionally biased region" description="Low complexity" evidence="2">
    <location>
        <begin position="389"/>
        <end position="404"/>
    </location>
</feature>
<dbReference type="Gene3D" id="3.30.160.60">
    <property type="entry name" value="Classic Zinc Finger"/>
    <property type="match status" value="2"/>
</dbReference>
<feature type="compositionally biased region" description="Basic and acidic residues" evidence="2">
    <location>
        <begin position="161"/>
        <end position="173"/>
    </location>
</feature>
<feature type="compositionally biased region" description="Polar residues" evidence="2">
    <location>
        <begin position="205"/>
        <end position="223"/>
    </location>
</feature>
<feature type="domain" description="C2H2-type" evidence="3">
    <location>
        <begin position="1648"/>
        <end position="1675"/>
    </location>
</feature>
<feature type="compositionally biased region" description="Polar residues" evidence="2">
    <location>
        <begin position="2146"/>
        <end position="2162"/>
    </location>
</feature>
<feature type="compositionally biased region" description="Polar residues" evidence="2">
    <location>
        <begin position="2302"/>
        <end position="2317"/>
    </location>
</feature>
<feature type="domain" description="C2H2-type" evidence="3">
    <location>
        <begin position="1847"/>
        <end position="1874"/>
    </location>
</feature>
<feature type="compositionally biased region" description="Basic residues" evidence="2">
    <location>
        <begin position="114"/>
        <end position="123"/>
    </location>
</feature>
<keyword evidence="1" id="KW-0863">Zinc-finger</keyword>
<feature type="region of interest" description="Disordered" evidence="2">
    <location>
        <begin position="2120"/>
        <end position="2317"/>
    </location>
</feature>
<dbReference type="InterPro" id="IPR036236">
    <property type="entry name" value="Znf_C2H2_sf"/>
</dbReference>
<evidence type="ECO:0000256" key="1">
    <source>
        <dbReference type="PROSITE-ProRule" id="PRU00042"/>
    </source>
</evidence>
<keyword evidence="5" id="KW-1185">Reference proteome</keyword>
<feature type="compositionally biased region" description="Basic and acidic residues" evidence="2">
    <location>
        <begin position="789"/>
        <end position="803"/>
    </location>
</feature>
<feature type="compositionally biased region" description="Polar residues" evidence="2">
    <location>
        <begin position="87"/>
        <end position="111"/>
    </location>
</feature>
<accession>A0A5C6P8N4</accession>
<dbReference type="SUPFAM" id="SSF57667">
    <property type="entry name" value="beta-beta-alpha zinc fingers"/>
    <property type="match status" value="1"/>
</dbReference>
<evidence type="ECO:0000256" key="2">
    <source>
        <dbReference type="SAM" id="MobiDB-lite"/>
    </source>
</evidence>
<feature type="region of interest" description="Disordered" evidence="2">
    <location>
        <begin position="1617"/>
        <end position="1638"/>
    </location>
</feature>
<evidence type="ECO:0000259" key="3">
    <source>
        <dbReference type="PROSITE" id="PS50157"/>
    </source>
</evidence>
<dbReference type="InterPro" id="IPR013087">
    <property type="entry name" value="Znf_C2H2_type"/>
</dbReference>
<protein>
    <submittedName>
        <fullName evidence="4">Zinc finger protein 469</fullName>
    </submittedName>
</protein>
<feature type="region of interest" description="Disordered" evidence="2">
    <location>
        <begin position="1"/>
        <end position="173"/>
    </location>
</feature>
<dbReference type="PANTHER" id="PTHR21465">
    <property type="entry name" value="ZINC FINGER PROTEIN 469"/>
    <property type="match status" value="1"/>
</dbReference>
<feature type="compositionally biased region" description="Low complexity" evidence="2">
    <location>
        <begin position="1000"/>
        <end position="1015"/>
    </location>
</feature>
<feature type="region of interest" description="Disordered" evidence="2">
    <location>
        <begin position="840"/>
        <end position="869"/>
    </location>
</feature>
<dbReference type="EMBL" id="RHFK02000005">
    <property type="protein sequence ID" value="TWW75556.1"/>
    <property type="molecule type" value="Genomic_DNA"/>
</dbReference>
<feature type="compositionally biased region" description="Polar residues" evidence="2">
    <location>
        <begin position="460"/>
        <end position="481"/>
    </location>
</feature>
<feature type="compositionally biased region" description="Basic and acidic residues" evidence="2">
    <location>
        <begin position="958"/>
        <end position="980"/>
    </location>
</feature>
<feature type="domain" description="C2H2-type" evidence="3">
    <location>
        <begin position="1875"/>
        <end position="1903"/>
    </location>
</feature>
<dbReference type="GO" id="GO:0008270">
    <property type="term" value="F:zinc ion binding"/>
    <property type="evidence" value="ECO:0007669"/>
    <property type="project" value="UniProtKB-KW"/>
</dbReference>
<feature type="region of interest" description="Disordered" evidence="2">
    <location>
        <begin position="460"/>
        <end position="485"/>
    </location>
</feature>
<feature type="compositionally biased region" description="Low complexity" evidence="2">
    <location>
        <begin position="1809"/>
        <end position="1821"/>
    </location>
</feature>
<feature type="region of interest" description="Disordered" evidence="2">
    <location>
        <begin position="1793"/>
        <end position="1823"/>
    </location>
</feature>
<feature type="compositionally biased region" description="Basic and acidic residues" evidence="2">
    <location>
        <begin position="1023"/>
        <end position="1049"/>
    </location>
</feature>
<keyword evidence="1" id="KW-0479">Metal-binding</keyword>
<keyword evidence="1" id="KW-0862">Zinc</keyword>
<dbReference type="PANTHER" id="PTHR21465:SF2">
    <property type="entry name" value="ZINC FINGER PROTEIN 469"/>
    <property type="match status" value="1"/>
</dbReference>
<feature type="compositionally biased region" description="Basic and acidic residues" evidence="2">
    <location>
        <begin position="59"/>
        <end position="69"/>
    </location>
</feature>
<dbReference type="PROSITE" id="PS50157">
    <property type="entry name" value="ZINC_FINGER_C2H2_2"/>
    <property type="match status" value="4"/>
</dbReference>
<feature type="region of interest" description="Disordered" evidence="2">
    <location>
        <begin position="2391"/>
        <end position="2412"/>
    </location>
</feature>
<evidence type="ECO:0000313" key="5">
    <source>
        <dbReference type="Proteomes" id="UP000324091"/>
    </source>
</evidence>
<feature type="compositionally biased region" description="Basic and acidic residues" evidence="2">
    <location>
        <begin position="2120"/>
        <end position="2145"/>
    </location>
</feature>
<feature type="region of interest" description="Disordered" evidence="2">
    <location>
        <begin position="205"/>
        <end position="249"/>
    </location>
</feature>
<feature type="compositionally biased region" description="Polar residues" evidence="2">
    <location>
        <begin position="840"/>
        <end position="853"/>
    </location>
</feature>
<feature type="compositionally biased region" description="Polar residues" evidence="2">
    <location>
        <begin position="2228"/>
        <end position="2242"/>
    </location>
</feature>
<sequence>MAGETQRMQAVKELDAESKQQDEGAAKEQQRDKTTKESSEPFRNTGTEARATSTGASIEKLEKERDCPQQREAVIRPQQAGKIDFRSLQNRSKLATDRTWSTGKGSPQSPNGKSRSKEKGKRSGKTECGNPQQLYRLSITNPRSNPNIGIAYPQQKVPPPKKLETSRGPVSDRYRFHIQSIPERESDLQQEELSYSRCFQEASSNLTSPSYTSQALVTSSGPSSHLRPPLSQQQSASMETSSPQPGGQLILGDFHLVGSNSWQSPGRTFNGANFGVSSQKNITFTEVNKTSAFVPSPFQYGYNFLEESNPDTFPCEPNLQSQDCADSSLGSVHVAHKSLSFATEEGQNIAHSGTQYSKEQQDDRSSYPQPTQFIQAVASSIQCPHSLSEDSVGSDSSSSQQSEQGKSESKDIIGQVDSRDAAITSGNKRNCHSKDPTANQRTLISGATLHPFYHQNQAKTQLPTEQLSSHQHQFQPDTPQSLPFAPDRAKDDMMSYLQSSTHPKPTVDGNKVYVDSFGLEHNQPPPPYSAHQLLATSLATANLDQLDVLLKCRQCDQNFNNLASFLGHKQFCAQQTSSQNELKDTAKIENSRKFHTDPAKTVSSLSTVPISRCPSDLHLSLLGLNKNGELISDSETKRESKEETIKLNLFSGPGNLPAPLPELEIEDSKLDSLITEALNGLGYQSENAEIDSSFMDVLVDDELTSVKAASTKLGLKAKESSGIESKTKKTEKDDSSFNKEKYFYESDTENSEIDKKNTESKLEKIPLNLDQNESFNINKEASHKSSRFSSREKMREKDRKEKEVRMLSKCEDENVGTPKILLSSKLPQSVKCFQDASSLQGSTRSQASISPPSRTAIKESKRKNTGGGTWSKELIHKIVQQKNKLHKLHVKGAKDLQFSLVMERQTPTVQNPAFGEYDYVSDMDDECEPVKIASQGRLNQSNRCKYTYTKECKRRAKNEREQAASKNESKESFEVKKSEEVSLSPEKPGSHQKLRRRGSRSSTSSEVSTSVSVSSDAINSPKSIDRNDSDCEKKADVKKKESPSLRTYERSPPQKLGKDPCALTFTKSTRKYGSDKGIVSDSKSTPAKPKDHRGSLPDVTDPTSSMQKDTNRYFDKSRGFYTNVRDDVASPSKAAAASESLQSTDILCPRDEPTHCSSPDGMPLQLNSPPSKKEADSTIDRDTKRKTVEEPAAPQLGLSDSCTFEKQSVHMVKESISLASYIDPHKTVSLCSSLMDEVCLSPAASQGQIIPKDALHIMNYGLDQEQSLIKSPLSFDTSSMFEDLTGFESCLYPDMPIQKEGFHPMENIVDKKEVFVSSFSPFLEHRDWNLMDIMRGSDGSTKPLEKAPEENLVQEILGNVAVEINCKKSSRLEDDCHPLSCLNTSTVSPPGLSPELKALLDDDTTFSQLFPRDEEAKRKKCPRVYSKRNKRQKLSEDLAPDYPLTETFVQKKEQHLKNQAEQKLAVPQTNHCDYETISIDDAMMLNMCHNKTLQADPKTSSEMKEGNQHTVQESIKELDKCLFNPLQCTIDTAVVEQNGSGHISVHSSVTSDPSNYKVEVPSGSCPLTSSTYSVEPCVQSLHTIDIQNINTTFQLPDIQFFDRNRDIVSPPVGSVDMELKEEEKSKTPAEQPVRKRQEGRIKVKDKQYKCKVCFTWFLTLGELNFHKLSHNPSPPPTCYMCVQRKFSSREQLRDHLREKHAKNKTGTWSCGMCLKEISDVWMYNEHLREHATQFARRGQTQGSMLGIPGCFMQETAVKNFITSILQQRPSKTNRESSRLTKEQERVVDYALVGEGRTSEGVEPKGQRAKSSSGTGGKQSTSPPLEVLHKTETHRSVEMHPNCKDPSRDCHHCGKQFPKPFKLQRHLVVHNVEKIFLCHKCPVSYQEAQELKSHLKKAHEEVEELESKHTTLYTCELCADVMHVIKKSFICSTCNYTFSKKEQFDRHMEKHLSGGHKIFKFRGVLRPVKVSASKENECDSPATKKRRILSDSLQENSSDSGIASVSSLHLNQNSDTQYSKASVSTADDSTQTVANKYHSNASNTNVKTEEMTEDYSGLLVELEKCIQMESTATAMKEEIDPVPSPLFDKEGKGMSVSQPCDVKKEDESVFIRAETTPWPVCKDRNCGGEKTVGEKEAGGDAGEKTDPPTSKNAFLISSDNQIHPKTPESTKHELHADVMDPQRDDEQQKHLSKASNGDSGQLMLSESNELESSHKIKDKVAADKAADNMKNTPAGNMKSTESTPVFHVKSPVNASAANEDKEPVRPQKKRKDLKSPLQRVSSPATQENFGVDSRAKKKFRPSKCSNPSLQRKSDGSNDYSVLSSVQDDIVSNKIASKCKTSNVGLQSKRSFLDSCTPNKTEIVTSLNGDYKVKKGSLGRALHLPISKVPSVPMNNALNKTRPKMGVRSMESHSYRTAESQNHLLSQLFGQKLTSFKIPLRKDASESIN</sequence>
<feature type="compositionally biased region" description="Low complexity" evidence="2">
    <location>
        <begin position="1131"/>
        <end position="1140"/>
    </location>
</feature>
<feature type="compositionally biased region" description="Polar residues" evidence="2">
    <location>
        <begin position="2277"/>
        <end position="2287"/>
    </location>
</feature>
<feature type="region of interest" description="Disordered" evidence="2">
    <location>
        <begin position="1131"/>
        <end position="1194"/>
    </location>
</feature>
<feature type="compositionally biased region" description="Basic and acidic residues" evidence="2">
    <location>
        <begin position="10"/>
        <end position="40"/>
    </location>
</feature>
<dbReference type="InterPro" id="IPR039270">
    <property type="entry name" value="ZNF469"/>
</dbReference>
<feature type="region of interest" description="Disordered" evidence="2">
    <location>
        <begin position="773"/>
        <end position="803"/>
    </location>
</feature>
<feature type="region of interest" description="Disordered" evidence="2">
    <location>
        <begin position="952"/>
        <end position="1114"/>
    </location>
</feature>
<reference evidence="4 5" key="1">
    <citation type="submission" date="2019-04" db="EMBL/GenBank/DDBJ databases">
        <title>Chromosome genome assembly for Takifugu flavidus.</title>
        <authorList>
            <person name="Xiao S."/>
        </authorList>
    </citation>
    <scope>NUCLEOTIDE SEQUENCE [LARGE SCALE GENOMIC DNA]</scope>
    <source>
        <strain evidence="4">HTHZ2018</strain>
        <tissue evidence="4">Muscle</tissue>
    </source>
</reference>
<dbReference type="Proteomes" id="UP000324091">
    <property type="component" value="Chromosome 13"/>
</dbReference>
<feature type="domain" description="C2H2-type" evidence="3">
    <location>
        <begin position="1928"/>
        <end position="1950"/>
    </location>
</feature>
<name>A0A5C6P8N4_9TELE</name>
<feature type="region of interest" description="Disordered" evidence="2">
    <location>
        <begin position="1974"/>
        <end position="1999"/>
    </location>
</feature>
<feature type="region of interest" description="Disordered" evidence="2">
    <location>
        <begin position="384"/>
        <end position="417"/>
    </location>
</feature>
<feature type="compositionally biased region" description="Basic and acidic residues" evidence="2">
    <location>
        <begin position="2210"/>
        <end position="2226"/>
    </location>
</feature>
<dbReference type="SMART" id="SM00355">
    <property type="entry name" value="ZnF_C2H2"/>
    <property type="match status" value="7"/>
</dbReference>
<gene>
    <name evidence="4" type="ORF">D4764_13G0002180</name>
</gene>
<feature type="compositionally biased region" description="Polar residues" evidence="2">
    <location>
        <begin position="129"/>
        <end position="147"/>
    </location>
</feature>
<proteinExistence type="predicted"/>
<organism evidence="4 5">
    <name type="scientific">Takifugu flavidus</name>
    <name type="common">sansaifugu</name>
    <dbReference type="NCBI Taxonomy" id="433684"/>
    <lineage>
        <taxon>Eukaryota</taxon>
        <taxon>Metazoa</taxon>
        <taxon>Chordata</taxon>
        <taxon>Craniata</taxon>
        <taxon>Vertebrata</taxon>
        <taxon>Euteleostomi</taxon>
        <taxon>Actinopterygii</taxon>
        <taxon>Neopterygii</taxon>
        <taxon>Teleostei</taxon>
        <taxon>Neoteleostei</taxon>
        <taxon>Acanthomorphata</taxon>
        <taxon>Eupercaria</taxon>
        <taxon>Tetraodontiformes</taxon>
        <taxon>Tetradontoidea</taxon>
        <taxon>Tetraodontidae</taxon>
        <taxon>Takifugu</taxon>
    </lineage>
</organism>
<feature type="compositionally biased region" description="Basic residues" evidence="2">
    <location>
        <begin position="990"/>
        <end position="999"/>
    </location>
</feature>
<evidence type="ECO:0000313" key="4">
    <source>
        <dbReference type="EMBL" id="TWW75556.1"/>
    </source>
</evidence>
<feature type="compositionally biased region" description="Basic and acidic residues" evidence="2">
    <location>
        <begin position="2164"/>
        <end position="2188"/>
    </location>
</feature>
<feature type="compositionally biased region" description="Polar residues" evidence="2">
    <location>
        <begin position="41"/>
        <end position="56"/>
    </location>
</feature>
<dbReference type="PROSITE" id="PS00028">
    <property type="entry name" value="ZINC_FINGER_C2H2_1"/>
    <property type="match status" value="5"/>
</dbReference>
<comment type="caution">
    <text evidence="4">The sequence shown here is derived from an EMBL/GenBank/DDBJ whole genome shotgun (WGS) entry which is preliminary data.</text>
</comment>
<feature type="compositionally biased region" description="Polar residues" evidence="2">
    <location>
        <begin position="1990"/>
        <end position="1999"/>
    </location>
</feature>
<feature type="compositionally biased region" description="Basic and acidic residues" evidence="2">
    <location>
        <begin position="1796"/>
        <end position="1805"/>
    </location>
</feature>